<keyword evidence="2" id="KW-0472">Membrane</keyword>
<dbReference type="RefSeq" id="WP_120059120.1">
    <property type="nucleotide sequence ID" value="NZ_QYRP01000002.1"/>
</dbReference>
<dbReference type="Pfam" id="PF20177">
    <property type="entry name" value="DUF6542"/>
    <property type="match status" value="1"/>
</dbReference>
<feature type="transmembrane region" description="Helical" evidence="2">
    <location>
        <begin position="105"/>
        <end position="125"/>
    </location>
</feature>
<evidence type="ECO:0000256" key="2">
    <source>
        <dbReference type="SAM" id="Phobius"/>
    </source>
</evidence>
<dbReference type="EMBL" id="QYRP01000002">
    <property type="protein sequence ID" value="RJS45220.1"/>
    <property type="molecule type" value="Genomic_DNA"/>
</dbReference>
<evidence type="ECO:0000259" key="3">
    <source>
        <dbReference type="Pfam" id="PF20177"/>
    </source>
</evidence>
<feature type="region of interest" description="Disordered" evidence="1">
    <location>
        <begin position="136"/>
        <end position="163"/>
    </location>
</feature>
<proteinExistence type="predicted"/>
<dbReference type="Proteomes" id="UP000276542">
    <property type="component" value="Unassembled WGS sequence"/>
</dbReference>
<dbReference type="AlphaFoldDB" id="A0A3A5HB05"/>
<dbReference type="OrthoDB" id="3786047at2"/>
<evidence type="ECO:0000256" key="1">
    <source>
        <dbReference type="SAM" id="MobiDB-lite"/>
    </source>
</evidence>
<evidence type="ECO:0000313" key="5">
    <source>
        <dbReference type="Proteomes" id="UP000276542"/>
    </source>
</evidence>
<comment type="caution">
    <text evidence="4">The sequence shown here is derived from an EMBL/GenBank/DDBJ whole genome shotgun (WGS) entry which is preliminary data.</text>
</comment>
<keyword evidence="2" id="KW-1133">Transmembrane helix</keyword>
<keyword evidence="5" id="KW-1185">Reference proteome</keyword>
<feature type="transmembrane region" description="Helical" evidence="2">
    <location>
        <begin position="64"/>
        <end position="85"/>
    </location>
</feature>
<organism evidence="4 5">
    <name type="scientific">Nocardioides cavernaquae</name>
    <dbReference type="NCBI Taxonomy" id="2321396"/>
    <lineage>
        <taxon>Bacteria</taxon>
        <taxon>Bacillati</taxon>
        <taxon>Actinomycetota</taxon>
        <taxon>Actinomycetes</taxon>
        <taxon>Propionibacteriales</taxon>
        <taxon>Nocardioidaceae</taxon>
        <taxon>Nocardioides</taxon>
    </lineage>
</organism>
<feature type="domain" description="DUF6542" evidence="3">
    <location>
        <begin position="14"/>
        <end position="127"/>
    </location>
</feature>
<protein>
    <recommendedName>
        <fullName evidence="3">DUF6542 domain-containing protein</fullName>
    </recommendedName>
</protein>
<sequence>MTRARTLWDEGTEPGRQVVLLGVALTLTAVAVDLVIIDGLSWIFDIGFAMACPFLALRVRPSDFFPVAVLPPLLLFGVFLAVGVIEPDTIATHGDSPFQAALTGMASHSGSLLIGYALCLACLAIRTKRIQRGLAVPRQSPAQASKRSGSPAPRRTTTGVPSE</sequence>
<keyword evidence="2" id="KW-0812">Transmembrane</keyword>
<evidence type="ECO:0000313" key="4">
    <source>
        <dbReference type="EMBL" id="RJS45220.1"/>
    </source>
</evidence>
<feature type="transmembrane region" description="Helical" evidence="2">
    <location>
        <begin position="20"/>
        <end position="44"/>
    </location>
</feature>
<dbReference type="InterPro" id="IPR046672">
    <property type="entry name" value="DUF6542"/>
</dbReference>
<gene>
    <name evidence="4" type="ORF">D4739_02600</name>
</gene>
<accession>A0A3A5HB05</accession>
<name>A0A3A5HB05_9ACTN</name>
<reference evidence="5" key="1">
    <citation type="submission" date="2018-09" db="EMBL/GenBank/DDBJ databases">
        <authorList>
            <person name="Zhu H."/>
        </authorList>
    </citation>
    <scope>NUCLEOTIDE SEQUENCE [LARGE SCALE GENOMIC DNA]</scope>
    <source>
        <strain evidence="5">K1W22B-1</strain>
    </source>
</reference>